<feature type="region of interest" description="Disordered" evidence="4">
    <location>
        <begin position="859"/>
        <end position="952"/>
    </location>
</feature>
<dbReference type="AlphaFoldDB" id="A0A9W8AVB8"/>
<protein>
    <recommendedName>
        <fullName evidence="5">JmjC domain-containing protein</fullName>
    </recommendedName>
</protein>
<comment type="subcellular location">
    <subcellularLocation>
        <location evidence="1">Nucleus</location>
    </subcellularLocation>
</comment>
<feature type="domain" description="JmjC" evidence="5">
    <location>
        <begin position="640"/>
        <end position="819"/>
    </location>
</feature>
<keyword evidence="2" id="KW-0479">Metal-binding</keyword>
<feature type="compositionally biased region" description="Basic residues" evidence="4">
    <location>
        <begin position="901"/>
        <end position="914"/>
    </location>
</feature>
<dbReference type="GO" id="GO:0000785">
    <property type="term" value="C:chromatin"/>
    <property type="evidence" value="ECO:0007669"/>
    <property type="project" value="TreeGrafter"/>
</dbReference>
<dbReference type="GO" id="GO:0003712">
    <property type="term" value="F:transcription coregulator activity"/>
    <property type="evidence" value="ECO:0007669"/>
    <property type="project" value="TreeGrafter"/>
</dbReference>
<evidence type="ECO:0000256" key="4">
    <source>
        <dbReference type="SAM" id="MobiDB-lite"/>
    </source>
</evidence>
<feature type="compositionally biased region" description="Polar residues" evidence="4">
    <location>
        <begin position="917"/>
        <end position="928"/>
    </location>
</feature>
<comment type="caution">
    <text evidence="6">The sequence shown here is derived from an EMBL/GenBank/DDBJ whole genome shotgun (WGS) entry which is preliminary data.</text>
</comment>
<dbReference type="GO" id="GO:0031490">
    <property type="term" value="F:chromatin DNA binding"/>
    <property type="evidence" value="ECO:0007669"/>
    <property type="project" value="TreeGrafter"/>
</dbReference>
<keyword evidence="7" id="KW-1185">Reference proteome</keyword>
<keyword evidence="3" id="KW-0539">Nucleus</keyword>
<dbReference type="SUPFAM" id="SSF51197">
    <property type="entry name" value="Clavaminate synthase-like"/>
    <property type="match status" value="1"/>
</dbReference>
<dbReference type="Proteomes" id="UP001150925">
    <property type="component" value="Unassembled WGS sequence"/>
</dbReference>
<accession>A0A9W8AVB8</accession>
<dbReference type="EMBL" id="JANBPY010000199">
    <property type="protein sequence ID" value="KAJ1968323.1"/>
    <property type="molecule type" value="Genomic_DNA"/>
</dbReference>
<gene>
    <name evidence="6" type="ORF">IWQ62_001312</name>
</gene>
<dbReference type="PROSITE" id="PS51184">
    <property type="entry name" value="JMJC"/>
    <property type="match status" value="1"/>
</dbReference>
<feature type="compositionally biased region" description="Polar residues" evidence="4">
    <location>
        <begin position="17"/>
        <end position="29"/>
    </location>
</feature>
<proteinExistence type="predicted"/>
<evidence type="ECO:0000256" key="1">
    <source>
        <dbReference type="ARBA" id="ARBA00004123"/>
    </source>
</evidence>
<feature type="region of interest" description="Disordered" evidence="4">
    <location>
        <begin position="14"/>
        <end position="33"/>
    </location>
</feature>
<evidence type="ECO:0000256" key="3">
    <source>
        <dbReference type="ARBA" id="ARBA00023242"/>
    </source>
</evidence>
<feature type="compositionally biased region" description="Basic and acidic residues" evidence="4">
    <location>
        <begin position="890"/>
        <end position="900"/>
    </location>
</feature>
<evidence type="ECO:0000313" key="6">
    <source>
        <dbReference type="EMBL" id="KAJ1968323.1"/>
    </source>
</evidence>
<dbReference type="Pfam" id="PF02373">
    <property type="entry name" value="JmjC"/>
    <property type="match status" value="1"/>
</dbReference>
<dbReference type="InterPro" id="IPR045109">
    <property type="entry name" value="LSDs-like"/>
</dbReference>
<feature type="compositionally biased region" description="Polar residues" evidence="4">
    <location>
        <begin position="872"/>
        <end position="888"/>
    </location>
</feature>
<dbReference type="PANTHER" id="PTHR12549:SF38">
    <property type="entry name" value="JMJC DOMAIN-CONTAINING HISTONE DEMETHYLASE 2, ISOFORM A"/>
    <property type="match status" value="1"/>
</dbReference>
<dbReference type="GO" id="GO:0000118">
    <property type="term" value="C:histone deacetylase complex"/>
    <property type="evidence" value="ECO:0007669"/>
    <property type="project" value="TreeGrafter"/>
</dbReference>
<reference evidence="6" key="1">
    <citation type="submission" date="2022-07" db="EMBL/GenBank/DDBJ databases">
        <title>Phylogenomic reconstructions and comparative analyses of Kickxellomycotina fungi.</title>
        <authorList>
            <person name="Reynolds N.K."/>
            <person name="Stajich J.E."/>
            <person name="Barry K."/>
            <person name="Grigoriev I.V."/>
            <person name="Crous P."/>
            <person name="Smith M.E."/>
        </authorList>
    </citation>
    <scope>NUCLEOTIDE SEQUENCE</scope>
    <source>
        <strain evidence="6">RSA 1196</strain>
    </source>
</reference>
<evidence type="ECO:0000313" key="7">
    <source>
        <dbReference type="Proteomes" id="UP001150925"/>
    </source>
</evidence>
<dbReference type="OrthoDB" id="1667110at2759"/>
<dbReference type="InterPro" id="IPR003347">
    <property type="entry name" value="JmjC_dom"/>
</dbReference>
<dbReference type="Gene3D" id="2.60.120.650">
    <property type="entry name" value="Cupin"/>
    <property type="match status" value="1"/>
</dbReference>
<dbReference type="SMART" id="SM00558">
    <property type="entry name" value="JmjC"/>
    <property type="match status" value="1"/>
</dbReference>
<organism evidence="6 7">
    <name type="scientific">Dispira parvispora</name>
    <dbReference type="NCBI Taxonomy" id="1520584"/>
    <lineage>
        <taxon>Eukaryota</taxon>
        <taxon>Fungi</taxon>
        <taxon>Fungi incertae sedis</taxon>
        <taxon>Zoopagomycota</taxon>
        <taxon>Kickxellomycotina</taxon>
        <taxon>Dimargaritomycetes</taxon>
        <taxon>Dimargaritales</taxon>
        <taxon>Dimargaritaceae</taxon>
        <taxon>Dispira</taxon>
    </lineage>
</organism>
<evidence type="ECO:0000256" key="2">
    <source>
        <dbReference type="ARBA" id="ARBA00022723"/>
    </source>
</evidence>
<sequence>MSLLNGSAAMAGDTEQGWVQSSQTDLSASDTRDATNHLTVDQKRKLLVTEACRLGSDIDQDPQDRQFLLRMTGCTVDQLASLYKDVRELVEANGSTKVCSSLGKAFPANAHEEVVLTGTVQINSVQPEMFEALAEGNADQTPYKKRNTVPWQYIVAQVPDDPDSAQKKNAMWWRQASKKYTGRSTRQQIGYEIMAPEPIFPVWFKPGEGYELERQPSNCLTTDYSVFPQCRTCTCRKGDECRFRGIRVMKRYSKKILEYGPSFMSDDKVNMTPYEAYCLVRRDLPDAPHPNEWYVLRSINDSLLQMMESEYAFATDPAHPSVLRNMVGSRQLCDRCLTSVFNGFWLCPVNGCEFCQSCYDEWQSSYSESGNTMSVPSVKQSGENMNYCRKVFLKRCCYYHIPQQFVRVRRLETEELAQACADARSYQIQFASLPPLPTQLPWPALENTEAYDYERPLVRVTAEQVTLADFQTLWRQGEALVVENLFSRLKLDWSPSYWSEYHGDELVMVLDCVTGAAYAQEVQLADFFREFDGLDDDLWTTTTPFPEEEEEEESVGATMDMSAISAFPPHADTVREQSTVPEPVFPSAIPAMTLMAQWLRSPNRPILKLKDWPPKADFKDKFPDHFDDFMQALPIPEYTHRDGQCNLVSRLPQCFIPPELGPKMYVAYGSNDDEGGRGTTNLHLDMADAINLMVYASSSPNARRKEPLPRAAAVWDIYHYDDLPKIRRFLRQHMEKQGMGYDDPIHDQSIYLDSTLRASLFSSEGVRGWRIYQNVGEAVFVPAGCAHQVCNYTSCIKVAMDFVSPENVSRCHHLTTEFRRLNLNHQRKQDLLQLKSILYYAWQDAQAVVDKKLPDWCFGPRPAKEPKPRPSIPSQRQTKPSPKSSLTPRDSPEKDTDDPPKKKRRGRRQVKVKKGSPTDSPVFTTLSQVPEEEIPVPVELREDLTTANITGT</sequence>
<dbReference type="GO" id="GO:0006357">
    <property type="term" value="P:regulation of transcription by RNA polymerase II"/>
    <property type="evidence" value="ECO:0007669"/>
    <property type="project" value="TreeGrafter"/>
</dbReference>
<dbReference type="GO" id="GO:0046872">
    <property type="term" value="F:metal ion binding"/>
    <property type="evidence" value="ECO:0007669"/>
    <property type="project" value="UniProtKB-KW"/>
</dbReference>
<dbReference type="GO" id="GO:0032454">
    <property type="term" value="F:histone H3K9 demethylase activity"/>
    <property type="evidence" value="ECO:0007669"/>
    <property type="project" value="InterPro"/>
</dbReference>
<dbReference type="PANTHER" id="PTHR12549">
    <property type="entry name" value="JMJC DOMAIN-CONTAINING HISTONE DEMETHYLATION PROTEIN"/>
    <property type="match status" value="1"/>
</dbReference>
<name>A0A9W8AVB8_9FUNG</name>
<evidence type="ECO:0000259" key="5">
    <source>
        <dbReference type="PROSITE" id="PS51184"/>
    </source>
</evidence>